<keyword evidence="7" id="KW-1185">Reference proteome</keyword>
<dbReference type="PROSITE" id="PS50043">
    <property type="entry name" value="HTH_LUXR_2"/>
    <property type="match status" value="1"/>
</dbReference>
<evidence type="ECO:0000256" key="3">
    <source>
        <dbReference type="ARBA" id="ARBA00023163"/>
    </source>
</evidence>
<accession>A0AAI8QCA0</accession>
<feature type="region of interest" description="Disordered" evidence="4">
    <location>
        <begin position="1"/>
        <end position="31"/>
    </location>
</feature>
<dbReference type="Pfam" id="PF00196">
    <property type="entry name" value="GerE"/>
    <property type="match status" value="1"/>
</dbReference>
<dbReference type="InterPro" id="IPR036388">
    <property type="entry name" value="WH-like_DNA-bd_sf"/>
</dbReference>
<dbReference type="KEGG" id="brs:S23_29740"/>
<feature type="domain" description="HTH luxR-type" evidence="5">
    <location>
        <begin position="22"/>
        <end position="87"/>
    </location>
</feature>
<dbReference type="InterPro" id="IPR000792">
    <property type="entry name" value="Tscrpt_reg_LuxR_C"/>
</dbReference>
<keyword evidence="3" id="KW-0804">Transcription</keyword>
<dbReference type="Proteomes" id="UP000007886">
    <property type="component" value="Chromosome"/>
</dbReference>
<dbReference type="InterPro" id="IPR016032">
    <property type="entry name" value="Sig_transdc_resp-reg_C-effctor"/>
</dbReference>
<dbReference type="GO" id="GO:0006355">
    <property type="term" value="P:regulation of DNA-templated transcription"/>
    <property type="evidence" value="ECO:0007669"/>
    <property type="project" value="InterPro"/>
</dbReference>
<evidence type="ECO:0000256" key="2">
    <source>
        <dbReference type="ARBA" id="ARBA00023125"/>
    </source>
</evidence>
<feature type="compositionally biased region" description="Basic and acidic residues" evidence="4">
    <location>
        <begin position="13"/>
        <end position="31"/>
    </location>
</feature>
<name>A0AAI8QCA0_9BRAD</name>
<dbReference type="CDD" id="cd06170">
    <property type="entry name" value="LuxR_C_like"/>
    <property type="match status" value="1"/>
</dbReference>
<gene>
    <name evidence="6" type="ORF">S23_29740</name>
</gene>
<feature type="region of interest" description="Disordered" evidence="4">
    <location>
        <begin position="99"/>
        <end position="123"/>
    </location>
</feature>
<keyword evidence="2" id="KW-0238">DNA-binding</keyword>
<dbReference type="GO" id="GO:0003677">
    <property type="term" value="F:DNA binding"/>
    <property type="evidence" value="ECO:0007669"/>
    <property type="project" value="UniProtKB-KW"/>
</dbReference>
<evidence type="ECO:0000256" key="1">
    <source>
        <dbReference type="ARBA" id="ARBA00023015"/>
    </source>
</evidence>
<dbReference type="SUPFAM" id="SSF46894">
    <property type="entry name" value="C-terminal effector domain of the bipartite response regulators"/>
    <property type="match status" value="1"/>
</dbReference>
<keyword evidence="1" id="KW-0805">Transcription regulation</keyword>
<dbReference type="PROSITE" id="PS00622">
    <property type="entry name" value="HTH_LUXR_1"/>
    <property type="match status" value="1"/>
</dbReference>
<evidence type="ECO:0000313" key="7">
    <source>
        <dbReference type="Proteomes" id="UP000007886"/>
    </source>
</evidence>
<dbReference type="AlphaFoldDB" id="A0AAI8QCA0"/>
<evidence type="ECO:0000259" key="5">
    <source>
        <dbReference type="PROSITE" id="PS50043"/>
    </source>
</evidence>
<reference evidence="6 7" key="1">
    <citation type="journal article" date="2012" name="Microbes Environ.">
        <title>Complete genome sequence of Bradyrhizobium sp. S23321: insights into symbiosis evolution in soil oligotrophs.</title>
        <authorList>
            <person name="Okubo T."/>
            <person name="Tsukui T."/>
            <person name="Maita H."/>
            <person name="Okamoto S."/>
            <person name="Oshima K."/>
            <person name="Fujisawa T."/>
            <person name="Saito A."/>
            <person name="Futamata H."/>
            <person name="Hattori R."/>
            <person name="Shimomura Y."/>
            <person name="Haruta S."/>
            <person name="Morimoto S."/>
            <person name="Wang Y."/>
            <person name="Sakai Y."/>
            <person name="Hattori M."/>
            <person name="Aizawa S."/>
            <person name="Nagashima K.V.P."/>
            <person name="Masuda S."/>
            <person name="Hattori T."/>
            <person name="Yamashita A."/>
            <person name="Bao Z."/>
            <person name="Hayatsu M."/>
            <person name="Kajiya-Kanegae H."/>
            <person name="Yoshinaga I."/>
            <person name="Sakamoto K."/>
            <person name="Toyota K."/>
            <person name="Nakao M."/>
            <person name="Kohara M."/>
            <person name="Anda M."/>
            <person name="Niwa R."/>
            <person name="Jung-Hwan P."/>
            <person name="Sameshima-Saito R."/>
            <person name="Tokuda S."/>
            <person name="Yamamoto S."/>
            <person name="Yamamoto S."/>
            <person name="Yokoyama T."/>
            <person name="Akutsu T."/>
            <person name="Nakamura Y."/>
            <person name="Nakahira-Yanaka Y."/>
            <person name="Takada Hoshino Y."/>
            <person name="Hirakawa H."/>
            <person name="Mitsui H."/>
            <person name="Terasawa K."/>
            <person name="Itakura M."/>
            <person name="Sato S."/>
            <person name="Ikeda-Ohtsubo W."/>
            <person name="Sakakura N."/>
            <person name="Kaminuma E."/>
            <person name="Minamisawa K."/>
        </authorList>
    </citation>
    <scope>NUCLEOTIDE SEQUENCE [LARGE SCALE GENOMIC DNA]</scope>
    <source>
        <strain evidence="6 7">S23321</strain>
    </source>
</reference>
<evidence type="ECO:0000313" key="6">
    <source>
        <dbReference type="EMBL" id="BAL76181.1"/>
    </source>
</evidence>
<dbReference type="PANTHER" id="PTHR44688:SF16">
    <property type="entry name" value="DNA-BINDING TRANSCRIPTIONAL ACTIVATOR DEVR_DOSR"/>
    <property type="match status" value="1"/>
</dbReference>
<dbReference type="Gene3D" id="1.10.10.10">
    <property type="entry name" value="Winged helix-like DNA-binding domain superfamily/Winged helix DNA-binding domain"/>
    <property type="match status" value="1"/>
</dbReference>
<dbReference type="EMBL" id="AP012279">
    <property type="protein sequence ID" value="BAL76181.1"/>
    <property type="molecule type" value="Genomic_DNA"/>
</dbReference>
<evidence type="ECO:0000256" key="4">
    <source>
        <dbReference type="SAM" id="MobiDB-lite"/>
    </source>
</evidence>
<organism evidence="6 7">
    <name type="scientific">Bradyrhizobium cosmicum</name>
    <dbReference type="NCBI Taxonomy" id="1404864"/>
    <lineage>
        <taxon>Bacteria</taxon>
        <taxon>Pseudomonadati</taxon>
        <taxon>Pseudomonadota</taxon>
        <taxon>Alphaproteobacteria</taxon>
        <taxon>Hyphomicrobiales</taxon>
        <taxon>Nitrobacteraceae</taxon>
        <taxon>Bradyrhizobium</taxon>
    </lineage>
</organism>
<proteinExistence type="predicted"/>
<dbReference type="PRINTS" id="PR00038">
    <property type="entry name" value="HTHLUXR"/>
</dbReference>
<dbReference type="PANTHER" id="PTHR44688">
    <property type="entry name" value="DNA-BINDING TRANSCRIPTIONAL ACTIVATOR DEVR_DOSR"/>
    <property type="match status" value="1"/>
</dbReference>
<protein>
    <submittedName>
        <fullName evidence="6">Transcriptional regulatory protein</fullName>
    </submittedName>
</protein>
<dbReference type="SMART" id="SM00421">
    <property type="entry name" value="HTH_LUXR"/>
    <property type="match status" value="1"/>
</dbReference>
<sequence length="123" mass="13805">MRTCWDGDNNSTAREEPVMSPDPKDSITPTPRERELMMLIARGMQNKNIAYELKISENTVRAHIGNIMRKYRIQNRTQIAIIYALRAAPLALRRDLTRSGATPATVKPAPALAQNPRVPIAPE</sequence>